<gene>
    <name evidence="6" type="ORF">Rhe02_90220</name>
</gene>
<evidence type="ECO:0000256" key="4">
    <source>
        <dbReference type="ARBA" id="ARBA00022898"/>
    </source>
</evidence>
<dbReference type="InterPro" id="IPR015421">
    <property type="entry name" value="PyrdxlP-dep_Trfase_major"/>
</dbReference>
<protein>
    <submittedName>
        <fullName evidence="6">Aminotransferase</fullName>
    </submittedName>
</protein>
<dbReference type="InterPro" id="IPR004839">
    <property type="entry name" value="Aminotransferase_I/II_large"/>
</dbReference>
<dbReference type="GO" id="GO:0008483">
    <property type="term" value="F:transaminase activity"/>
    <property type="evidence" value="ECO:0007669"/>
    <property type="project" value="UniProtKB-KW"/>
</dbReference>
<dbReference type="PANTHER" id="PTHR42790:SF19">
    <property type="entry name" value="KYNURENINE_ALPHA-AMINOADIPATE AMINOTRANSFERASE, MITOCHONDRIAL"/>
    <property type="match status" value="1"/>
</dbReference>
<evidence type="ECO:0000256" key="1">
    <source>
        <dbReference type="ARBA" id="ARBA00001933"/>
    </source>
</evidence>
<dbReference type="InterPro" id="IPR015422">
    <property type="entry name" value="PyrdxlP-dep_Trfase_small"/>
</dbReference>
<dbReference type="Pfam" id="PF00155">
    <property type="entry name" value="Aminotran_1_2"/>
    <property type="match status" value="1"/>
</dbReference>
<dbReference type="AlphaFoldDB" id="A0A8J3QJM5"/>
<evidence type="ECO:0000313" key="6">
    <source>
        <dbReference type="EMBL" id="GIH10955.1"/>
    </source>
</evidence>
<feature type="domain" description="Aminotransferase class I/classII large" evidence="5">
    <location>
        <begin position="79"/>
        <end position="420"/>
    </location>
</feature>
<evidence type="ECO:0000259" key="5">
    <source>
        <dbReference type="Pfam" id="PF00155"/>
    </source>
</evidence>
<comment type="caution">
    <text evidence="6">The sequence shown here is derived from an EMBL/GenBank/DDBJ whole genome shotgun (WGS) entry which is preliminary data.</text>
</comment>
<evidence type="ECO:0000256" key="2">
    <source>
        <dbReference type="ARBA" id="ARBA00022576"/>
    </source>
</evidence>
<name>A0A8J3QJM5_9ACTN</name>
<dbReference type="GO" id="GO:0030170">
    <property type="term" value="F:pyridoxal phosphate binding"/>
    <property type="evidence" value="ECO:0007669"/>
    <property type="project" value="InterPro"/>
</dbReference>
<dbReference type="PANTHER" id="PTHR42790">
    <property type="entry name" value="AMINOTRANSFERASE"/>
    <property type="match status" value="1"/>
</dbReference>
<dbReference type="Gene3D" id="3.40.640.10">
    <property type="entry name" value="Type I PLP-dependent aspartate aminotransferase-like (Major domain)"/>
    <property type="match status" value="1"/>
</dbReference>
<keyword evidence="4" id="KW-0663">Pyridoxal phosphate</keyword>
<accession>A0A8J3QJM5</accession>
<dbReference type="InterPro" id="IPR015424">
    <property type="entry name" value="PyrdxlP-dep_Trfase"/>
</dbReference>
<keyword evidence="3" id="KW-0808">Transferase</keyword>
<dbReference type="SUPFAM" id="SSF53383">
    <property type="entry name" value="PLP-dependent transferases"/>
    <property type="match status" value="1"/>
</dbReference>
<comment type="cofactor">
    <cofactor evidence="1">
        <name>pyridoxal 5'-phosphate</name>
        <dbReference type="ChEBI" id="CHEBI:597326"/>
    </cofactor>
</comment>
<reference evidence="6" key="1">
    <citation type="submission" date="2021-01" db="EMBL/GenBank/DDBJ databases">
        <title>Whole genome shotgun sequence of Rhizocola hellebori NBRC 109834.</title>
        <authorList>
            <person name="Komaki H."/>
            <person name="Tamura T."/>
        </authorList>
    </citation>
    <scope>NUCLEOTIDE SEQUENCE</scope>
    <source>
        <strain evidence="6">NBRC 109834</strain>
    </source>
</reference>
<evidence type="ECO:0000256" key="3">
    <source>
        <dbReference type="ARBA" id="ARBA00022679"/>
    </source>
</evidence>
<proteinExistence type="predicted"/>
<dbReference type="Gene3D" id="3.90.1150.10">
    <property type="entry name" value="Aspartate Aminotransferase, domain 1"/>
    <property type="match status" value="1"/>
</dbReference>
<keyword evidence="2 6" id="KW-0032">Aminotransferase</keyword>
<keyword evidence="7" id="KW-1185">Reference proteome</keyword>
<dbReference type="InterPro" id="IPR050859">
    <property type="entry name" value="Class-I_PLP-dep_aminotransf"/>
</dbReference>
<dbReference type="EMBL" id="BONY01000113">
    <property type="protein sequence ID" value="GIH10955.1"/>
    <property type="molecule type" value="Genomic_DNA"/>
</dbReference>
<dbReference type="CDD" id="cd00609">
    <property type="entry name" value="AAT_like"/>
    <property type="match status" value="1"/>
</dbReference>
<dbReference type="GO" id="GO:1901605">
    <property type="term" value="P:alpha-amino acid metabolic process"/>
    <property type="evidence" value="ECO:0007669"/>
    <property type="project" value="TreeGrafter"/>
</dbReference>
<organism evidence="6 7">
    <name type="scientific">Rhizocola hellebori</name>
    <dbReference type="NCBI Taxonomy" id="1392758"/>
    <lineage>
        <taxon>Bacteria</taxon>
        <taxon>Bacillati</taxon>
        <taxon>Actinomycetota</taxon>
        <taxon>Actinomycetes</taxon>
        <taxon>Micromonosporales</taxon>
        <taxon>Micromonosporaceae</taxon>
        <taxon>Rhizocola</taxon>
    </lineage>
</organism>
<dbReference type="Proteomes" id="UP000612899">
    <property type="component" value="Unassembled WGS sequence"/>
</dbReference>
<sequence length="426" mass="46849">MRPLSIEELSPFLSSPDADAMNFLNEIALRFPDAISFAAGRPYDEFFSSELIHRYLDTYRAHLLAESGDDEVHVRRMLLQYGRTKGIINDLIAKSLLVDEDIDVDPESIVVTVGAQEALYLVLRALRRTDHDVVLSVQPAYVGFSGAAQLADMQVLPVSSAPEGVRLSDVRAILRQSRAAGLNPRALYLNTDFANPTGRSLDIATRHRLLRLAEDEQILLIEDNPYGVFSGDRESVPTLKALDGSGQVVYVGSFAKTVFPGARVGYVVADQRVVAAGRTELLADHLAKLKSVLTVNTSPIGQAVIAGKLLENGLSMRAANKREIEVYQRNMRLVLNGLAAAFPKGESPDVSWNVPGGGFFLLLDVPFETGDDVLERSARDHAVLWTPIHHFYGDGRPRKQMRLSFSHLSPAEIHEGLGRLADFIRA</sequence>
<evidence type="ECO:0000313" key="7">
    <source>
        <dbReference type="Proteomes" id="UP000612899"/>
    </source>
</evidence>
<dbReference type="RefSeq" id="WP_239124466.1">
    <property type="nucleotide sequence ID" value="NZ_BONY01000113.1"/>
</dbReference>